<evidence type="ECO:0000259" key="5">
    <source>
        <dbReference type="Pfam" id="PF13476"/>
    </source>
</evidence>
<protein>
    <recommendedName>
        <fullName evidence="3">Nuclease SbcCD subunit C</fullName>
    </recommendedName>
</protein>
<dbReference type="InterPro" id="IPR038729">
    <property type="entry name" value="Rad50/SbcC_AAA"/>
</dbReference>
<dbReference type="Pfam" id="PF13558">
    <property type="entry name" value="SbcC_Walker_B"/>
    <property type="match status" value="1"/>
</dbReference>
<sequence>MKPISMKMKGLNSFLEVQEIDFEKLTSQGLFGIFGPTGSGKTSILDGMTLALYGTTSRNSTNYINVNTDKASVEYIFSIQEKQLHKYLVSRSFKRTKDGGIRSDSAKFVDITEEEPAILADRVGTVNAKCQEVLGLSKDDFFRTVVLPQGKFSEFLKLEGMERNKMLERLFHLEKYGERLAFLVKEQAGQWEGKRREQDGALSRYEAVTTEAIQGLEQKKTELEQNLSQKEIALKKMRKKLEDSKEQISLWEEYDAACKKEILLSQEQEEIDFLQENLKKAEIANKLFPYFTDYQESITKAKNSKQKADTLIEMCKVITQRFNSAQESFQKAEEGKQNKLPVWEQKKKNLLDALKLSEEQDKQRQLFDEQKKSCEETKKELWDAQEKMEKLLQGIEVRKAEKTKLQQAIIENTVSSEVQQMIMDGFQKTRDLMQLKNRRTVLEKNLKADEKNIAEKEREKRELLQLLKEKETEKTAYLQKTWEDQKKKCEKLSAEIETAQTNKIELQEKKEAQEQLYVENMAAILATSLEEGMPCPVCGSIHHEKTQTLSQKADILALQKQKETLEKEIQNVHETIAGLKTQLLQEQQVVFENLPIASKLAKELQNLQTEIVKKETEIEALQKNYQERKLEWETENEEIHQRENELKLQKKAVKIEDFQTEYEILQEKNKEREELQKKLEIVEQNLDARIQNREKGERIIQELKAKQTETSLLQKQTEEKILEIREKILERAGTEEKLSELLNEVEISIITLNQQYEHEKTLFDKAATEEKELSQQLAAAKALAEASEKDSVKKYAFLKEKMKNFSVTEETYIEKYYTEEKKFSQIKEKIENFQKETIRIQEQMQQIKKKLVKERVDKSEFILLEKELQTLETETTEENKSFGAVRKELEQMKTAWKEKENVCVLLEKIHHKLDILSELEELFRGKRFVEYISRYYLEHIAREADTGLKEMTGNTYGLEIDENTAFIIRDYKNGGASRPASTLSGGETFMASLALALALSSQIQMKGAAPLELFFLDEGFGTLDENCLEVVMEALEKIRNKKRSVGVITHVEEIKNRIPVHLLIEPAKAGEGGSKISIQEL</sequence>
<evidence type="ECO:0000256" key="2">
    <source>
        <dbReference type="ARBA" id="ARBA00011322"/>
    </source>
</evidence>
<name>A0A6N2V808_BLAHA</name>
<gene>
    <name evidence="6" type="primary">sbcC</name>
    <name evidence="6" type="ORF">BHLFYP23_00897</name>
</gene>
<accession>A0A6N2V808</accession>
<dbReference type="Gene3D" id="3.40.50.300">
    <property type="entry name" value="P-loop containing nucleotide triphosphate hydrolases"/>
    <property type="match status" value="2"/>
</dbReference>
<organism evidence="6">
    <name type="scientific">Blautia hansenii</name>
    <name type="common">Ruminococcus hansenii</name>
    <dbReference type="NCBI Taxonomy" id="1322"/>
    <lineage>
        <taxon>Bacteria</taxon>
        <taxon>Bacillati</taxon>
        <taxon>Bacillota</taxon>
        <taxon>Clostridia</taxon>
        <taxon>Lachnospirales</taxon>
        <taxon>Lachnospiraceae</taxon>
        <taxon>Blautia</taxon>
    </lineage>
</organism>
<dbReference type="PANTHER" id="PTHR32114:SF2">
    <property type="entry name" value="ABC TRANSPORTER ABCH.3"/>
    <property type="match status" value="1"/>
</dbReference>
<dbReference type="AlphaFoldDB" id="A0A6N2V808"/>
<comment type="similarity">
    <text evidence="1">Belongs to the SMC family. SbcC subfamily.</text>
</comment>
<evidence type="ECO:0000256" key="1">
    <source>
        <dbReference type="ARBA" id="ARBA00006930"/>
    </source>
</evidence>
<dbReference type="SUPFAM" id="SSF52540">
    <property type="entry name" value="P-loop containing nucleoside triphosphate hydrolases"/>
    <property type="match status" value="1"/>
</dbReference>
<feature type="coiled-coil region" evidence="4">
    <location>
        <begin position="206"/>
        <end position="284"/>
    </location>
</feature>
<dbReference type="InterPro" id="IPR027417">
    <property type="entry name" value="P-loop_NTPase"/>
</dbReference>
<feature type="coiled-coil region" evidence="4">
    <location>
        <begin position="367"/>
        <end position="394"/>
    </location>
</feature>
<comment type="subunit">
    <text evidence="2">Heterodimer of SbcC and SbcD.</text>
</comment>
<dbReference type="PANTHER" id="PTHR32114">
    <property type="entry name" value="ABC TRANSPORTER ABCH.3"/>
    <property type="match status" value="1"/>
</dbReference>
<reference evidence="6" key="1">
    <citation type="submission" date="2019-11" db="EMBL/GenBank/DDBJ databases">
        <authorList>
            <person name="Feng L."/>
        </authorList>
    </citation>
    <scope>NUCLEOTIDE SEQUENCE</scope>
    <source>
        <strain evidence="6">BhanseniiLFYP23</strain>
    </source>
</reference>
<evidence type="ECO:0000256" key="3">
    <source>
        <dbReference type="ARBA" id="ARBA00013368"/>
    </source>
</evidence>
<evidence type="ECO:0000256" key="4">
    <source>
        <dbReference type="SAM" id="Coils"/>
    </source>
</evidence>
<evidence type="ECO:0000313" key="6">
    <source>
        <dbReference type="EMBL" id="VYT26100.1"/>
    </source>
</evidence>
<proteinExistence type="inferred from homology"/>
<feature type="coiled-coil region" evidence="4">
    <location>
        <begin position="555"/>
        <end position="692"/>
    </location>
</feature>
<dbReference type="RefSeq" id="WP_156342654.1">
    <property type="nucleotide sequence ID" value="NZ_CACRSY010000015.1"/>
</dbReference>
<feature type="coiled-coil region" evidence="4">
    <location>
        <begin position="432"/>
        <end position="516"/>
    </location>
</feature>
<dbReference type="EMBL" id="CACRSY010000015">
    <property type="protein sequence ID" value="VYT26100.1"/>
    <property type="molecule type" value="Genomic_DNA"/>
</dbReference>
<feature type="domain" description="Rad50/SbcC-type AAA" evidence="5">
    <location>
        <begin position="5"/>
        <end position="248"/>
    </location>
</feature>
<keyword evidence="4" id="KW-0175">Coiled coil</keyword>
<dbReference type="Pfam" id="PF13476">
    <property type="entry name" value="AAA_23"/>
    <property type="match status" value="1"/>
</dbReference>